<evidence type="ECO:0000313" key="1">
    <source>
        <dbReference type="EMBL" id="KLO09130.1"/>
    </source>
</evidence>
<accession>A0A0H2RB68</accession>
<name>A0A0H2RB68_9AGAM</name>
<protein>
    <submittedName>
        <fullName evidence="1">Uncharacterized protein</fullName>
    </submittedName>
</protein>
<reference evidence="1 2" key="1">
    <citation type="submission" date="2015-04" db="EMBL/GenBank/DDBJ databases">
        <title>Complete genome sequence of Schizopora paradoxa KUC8140, a cosmopolitan wood degrader in East Asia.</title>
        <authorList>
            <consortium name="DOE Joint Genome Institute"/>
            <person name="Min B."/>
            <person name="Park H."/>
            <person name="Jang Y."/>
            <person name="Kim J.-J."/>
            <person name="Kim K.H."/>
            <person name="Pangilinan J."/>
            <person name="Lipzen A."/>
            <person name="Riley R."/>
            <person name="Grigoriev I.V."/>
            <person name="Spatafora J.W."/>
            <person name="Choi I.-G."/>
        </authorList>
    </citation>
    <scope>NUCLEOTIDE SEQUENCE [LARGE SCALE GENOMIC DNA]</scope>
    <source>
        <strain evidence="1 2">KUC8140</strain>
    </source>
</reference>
<dbReference type="Gene3D" id="3.80.10.10">
    <property type="entry name" value="Ribonuclease Inhibitor"/>
    <property type="match status" value="1"/>
</dbReference>
<proteinExistence type="predicted"/>
<keyword evidence="2" id="KW-1185">Reference proteome</keyword>
<dbReference type="OrthoDB" id="5139510at2759"/>
<dbReference type="AlphaFoldDB" id="A0A0H2RB68"/>
<evidence type="ECO:0000313" key="2">
    <source>
        <dbReference type="Proteomes" id="UP000053477"/>
    </source>
</evidence>
<dbReference type="InterPro" id="IPR032675">
    <property type="entry name" value="LRR_dom_sf"/>
</dbReference>
<dbReference type="EMBL" id="KQ086065">
    <property type="protein sequence ID" value="KLO09130.1"/>
    <property type="molecule type" value="Genomic_DNA"/>
</dbReference>
<dbReference type="InParanoid" id="A0A0H2RB68"/>
<organism evidence="1 2">
    <name type="scientific">Schizopora paradoxa</name>
    <dbReference type="NCBI Taxonomy" id="27342"/>
    <lineage>
        <taxon>Eukaryota</taxon>
        <taxon>Fungi</taxon>
        <taxon>Dikarya</taxon>
        <taxon>Basidiomycota</taxon>
        <taxon>Agaricomycotina</taxon>
        <taxon>Agaricomycetes</taxon>
        <taxon>Hymenochaetales</taxon>
        <taxon>Schizoporaceae</taxon>
        <taxon>Schizopora</taxon>
    </lineage>
</organism>
<dbReference type="SUPFAM" id="SSF52047">
    <property type="entry name" value="RNI-like"/>
    <property type="match status" value="1"/>
</dbReference>
<gene>
    <name evidence="1" type="ORF">SCHPADRAFT_931330</name>
</gene>
<sequence length="457" mass="51765">MDSANADVTANVPPEILDNIFKHCERRYKQRVCNWRSKFLPKSRLQPLLLVCRRWHTVAESRLYSSVGLGSNRVVRDRNGQRMELKGKDVRRKFCETVQNNTRIALLVRELRLGIPYTFDDADEEGFEASDIHILLIGICKNVENIELHGCHAAFLDDLAEVLAKADLTSLSLDSRRLGDFIARRGKMLSLSTVIKLLRGSSRLQTLYYRLSRHDQGHEASFTKTPSVQGVCTTLKVLSLQGGAFDQTQLPLLASLTPALEEFSIQVGMECCAILRQCMKSWSSSLRCLTAFTWINDEPPVADACPIICFPMTELRDLWISAPPVPPSAMVFLPKLETLNFRGDYSDGADLIRVIRKGAMPNLREIQTTFSPPKSDDGVGLSERNVDLEIELAQELRKVCAERKTFPRDFFADDEGLDEYYRYLEESPESSDNDWRDYESSAQANTFLGDEIIGDPW</sequence>
<dbReference type="Proteomes" id="UP000053477">
    <property type="component" value="Unassembled WGS sequence"/>
</dbReference>